<accession>A0A445D0X2</accession>
<dbReference type="AlphaFoldDB" id="A0A445D0X2"/>
<gene>
    <name evidence="1" type="ORF">Ahy_A05g022498</name>
</gene>
<sequence length="139" mass="15949">MNYSHPCCSDRAEMLKQNKELSMFVHCTVENNKEAGIRPSKTYQSFVRTGGGHHELSFIEKNVRNYITKEVVQNVFEQNDAKKFGKYLVDARSRTTYEYFGNIVSFDTTYNTNMYNMVFGSFIGVNHHGGKVPKGILTD</sequence>
<dbReference type="Proteomes" id="UP000289738">
    <property type="component" value="Chromosome A05"/>
</dbReference>
<proteinExistence type="predicted"/>
<evidence type="ECO:0000313" key="1">
    <source>
        <dbReference type="EMBL" id="RYR56798.1"/>
    </source>
</evidence>
<evidence type="ECO:0000313" key="2">
    <source>
        <dbReference type="Proteomes" id="UP000289738"/>
    </source>
</evidence>
<organism evidence="1 2">
    <name type="scientific">Arachis hypogaea</name>
    <name type="common">Peanut</name>
    <dbReference type="NCBI Taxonomy" id="3818"/>
    <lineage>
        <taxon>Eukaryota</taxon>
        <taxon>Viridiplantae</taxon>
        <taxon>Streptophyta</taxon>
        <taxon>Embryophyta</taxon>
        <taxon>Tracheophyta</taxon>
        <taxon>Spermatophyta</taxon>
        <taxon>Magnoliopsida</taxon>
        <taxon>eudicotyledons</taxon>
        <taxon>Gunneridae</taxon>
        <taxon>Pentapetalae</taxon>
        <taxon>rosids</taxon>
        <taxon>fabids</taxon>
        <taxon>Fabales</taxon>
        <taxon>Fabaceae</taxon>
        <taxon>Papilionoideae</taxon>
        <taxon>50 kb inversion clade</taxon>
        <taxon>dalbergioids sensu lato</taxon>
        <taxon>Dalbergieae</taxon>
        <taxon>Pterocarpus clade</taxon>
        <taxon>Arachis</taxon>
    </lineage>
</organism>
<reference evidence="1 2" key="1">
    <citation type="submission" date="2019-01" db="EMBL/GenBank/DDBJ databases">
        <title>Sequencing of cultivated peanut Arachis hypogaea provides insights into genome evolution and oil improvement.</title>
        <authorList>
            <person name="Chen X."/>
        </authorList>
    </citation>
    <scope>NUCLEOTIDE SEQUENCE [LARGE SCALE GENOMIC DNA]</scope>
    <source>
        <strain evidence="2">cv. Fuhuasheng</strain>
        <tissue evidence="1">Leaves</tissue>
    </source>
</reference>
<name>A0A445D0X2_ARAHY</name>
<protein>
    <submittedName>
        <fullName evidence="1">Uncharacterized protein</fullName>
    </submittedName>
</protein>
<comment type="caution">
    <text evidence="1">The sequence shown here is derived from an EMBL/GenBank/DDBJ whole genome shotgun (WGS) entry which is preliminary data.</text>
</comment>
<dbReference type="PANTHER" id="PTHR47718">
    <property type="entry name" value="OS01G0519700 PROTEIN"/>
    <property type="match status" value="1"/>
</dbReference>
<dbReference type="EMBL" id="SDMP01000005">
    <property type="protein sequence ID" value="RYR56798.1"/>
    <property type="molecule type" value="Genomic_DNA"/>
</dbReference>
<keyword evidence="2" id="KW-1185">Reference proteome</keyword>